<evidence type="ECO:0000256" key="1">
    <source>
        <dbReference type="ARBA" id="ARBA00022679"/>
    </source>
</evidence>
<accession>A0A2I6S8Y2</accession>
<reference evidence="5 6" key="1">
    <citation type="submission" date="2018-01" db="EMBL/GenBank/DDBJ databases">
        <authorList>
            <person name="Fu G.-Y."/>
        </authorList>
    </citation>
    <scope>NUCLEOTIDE SEQUENCE [LARGE SCALE GENOMIC DNA]</scope>
    <source>
        <strain evidence="5 6">SY39</strain>
    </source>
</reference>
<feature type="region of interest" description="Disordered" evidence="2">
    <location>
        <begin position="108"/>
        <end position="132"/>
    </location>
</feature>
<keyword evidence="1 5" id="KW-0808">Transferase</keyword>
<proteinExistence type="predicted"/>
<evidence type="ECO:0000313" key="6">
    <source>
        <dbReference type="Proteomes" id="UP000242205"/>
    </source>
</evidence>
<evidence type="ECO:0000313" key="5">
    <source>
        <dbReference type="EMBL" id="AUN95707.1"/>
    </source>
</evidence>
<dbReference type="InterPro" id="IPR001296">
    <property type="entry name" value="Glyco_trans_1"/>
</dbReference>
<dbReference type="CDD" id="cd03809">
    <property type="entry name" value="GT4_MtfB-like"/>
    <property type="match status" value="2"/>
</dbReference>
<dbReference type="Proteomes" id="UP000242205">
    <property type="component" value="Chromosome"/>
</dbReference>
<dbReference type="PANTHER" id="PTHR46401:SF2">
    <property type="entry name" value="GLYCOSYLTRANSFERASE WBBK-RELATED"/>
    <property type="match status" value="1"/>
</dbReference>
<dbReference type="SUPFAM" id="SSF53756">
    <property type="entry name" value="UDP-Glycosyltransferase/glycogen phosphorylase"/>
    <property type="match status" value="2"/>
</dbReference>
<feature type="domain" description="Glycosyl transferase family 1" evidence="3">
    <location>
        <begin position="795"/>
        <end position="938"/>
    </location>
</feature>
<feature type="domain" description="Glycosyltransferase subfamily 4-like N-terminal" evidence="4">
    <location>
        <begin position="154"/>
        <end position="339"/>
    </location>
</feature>
<evidence type="ECO:0000259" key="3">
    <source>
        <dbReference type="Pfam" id="PF00534"/>
    </source>
</evidence>
<evidence type="ECO:0000259" key="4">
    <source>
        <dbReference type="Pfam" id="PF13439"/>
    </source>
</evidence>
<organism evidence="5 6">
    <name type="scientific">Pseudazoarcus pumilus</name>
    <dbReference type="NCBI Taxonomy" id="2067960"/>
    <lineage>
        <taxon>Bacteria</taxon>
        <taxon>Pseudomonadati</taxon>
        <taxon>Pseudomonadota</taxon>
        <taxon>Betaproteobacteria</taxon>
        <taxon>Rhodocyclales</taxon>
        <taxon>Zoogloeaceae</taxon>
        <taxon>Pseudazoarcus</taxon>
    </lineage>
</organism>
<gene>
    <name evidence="5" type="ORF">C0099_12660</name>
</gene>
<dbReference type="GO" id="GO:0016757">
    <property type="term" value="F:glycosyltransferase activity"/>
    <property type="evidence" value="ECO:0007669"/>
    <property type="project" value="InterPro"/>
</dbReference>
<dbReference type="KEGG" id="atw:C0099_12660"/>
<dbReference type="Pfam" id="PF00534">
    <property type="entry name" value="Glycos_transf_1"/>
    <property type="match status" value="2"/>
</dbReference>
<dbReference type="GO" id="GO:0009103">
    <property type="term" value="P:lipopolysaccharide biosynthetic process"/>
    <property type="evidence" value="ECO:0007669"/>
    <property type="project" value="TreeGrafter"/>
</dbReference>
<feature type="domain" description="Glycosyl transferase family 1" evidence="3">
    <location>
        <begin position="359"/>
        <end position="517"/>
    </location>
</feature>
<dbReference type="PANTHER" id="PTHR46401">
    <property type="entry name" value="GLYCOSYLTRANSFERASE WBBK-RELATED"/>
    <property type="match status" value="1"/>
</dbReference>
<dbReference type="Pfam" id="PF13439">
    <property type="entry name" value="Glyco_transf_4"/>
    <property type="match status" value="1"/>
</dbReference>
<dbReference type="OrthoDB" id="433681at2"/>
<protein>
    <submittedName>
        <fullName evidence="5">Glycosyltransferase family 1 protein</fullName>
    </submittedName>
</protein>
<evidence type="ECO:0000256" key="2">
    <source>
        <dbReference type="SAM" id="MobiDB-lite"/>
    </source>
</evidence>
<sequence length="983" mass="108647">MGRLDDDAAPAGSHEQRVGTNLGVAVEVSAPFVWPSHARLDEDRSAPARMVHPVRAPTTVPEQSDQQGPDPVSGHLPVSSFGCASQRRTGRAGERAIRTRSGIVVARGGCFPATAGSPPSPRRTASNRRGRARGERLMRIVLDMQGAQTASRFRGLGRYTLSFARAVCRNRGEHEVFLALNGLFPEPIDAIRDAFEGVLPQDNIRVWHAPAPVGRIHSANAPRWVVAEILREAFLASLRPDVIHVSSLFEGYADDAVMSVRRFDLHTPVSVTLHDLIPLLNAKEYMEPYPGYERFYRSRLEELRRASLLLGISESSLSEAAEHLGIGAEQTVNASEGVDELFRPETGEIDALLRRLGVDRSFVLYVGGADRRKNLPRLIEAFAQLPASVRSAHQLVLAGKFVEGDVFQLRKFVRAQGLRPDEVRFSDYVSDEELVGLYSHCALFVFPSWQEGFGLPVIEAMACGAPVLAGNRSSLPEVVGLDEALFDPFDVDAIRASMERALTDPRWRGRLIRHGRARAGCFSWDETARRAIAAWGRLRPPSESQWPSDQDVLQAVARHIRDFDEQQLVSLSACIAQNRLAGGYAKGPKQLLVDVSEIVRHDARTGIQRVVRGVLHHWLRQPPVGYRVEPVFATFREGYRYARNFIAGTLDHAGGDEFGHEPIEFAPGDLFFGLDFQPRVVAQHREMFRRMRREGVRVEFLVHDLLCVSMPECFGAQEAEEFPEWLSVVADSDGAICVSKSVALELHDWLGGLQASRRRHFRIGWSHNGADISASHASHGLPGDADGIFHALSRQPGFLMVGTIEPRKGHAQVLAAFESLWAQGLDIALVIVGKQGWLVEALAARLRGHPERGQRLFWLDALGDEYLERVYGAAKCLIAASRGEGFGLPLVEAARHGLPIIARDLPVFREVAGQCAYYFEGESPEVLAQTVVDWLALEGAGKHPRSGRMPWLSWEQSADNLLRLLLDNQGDGRFSGNVTRGAT</sequence>
<dbReference type="AlphaFoldDB" id="A0A2I6S8Y2"/>
<dbReference type="EMBL" id="CP025682">
    <property type="protein sequence ID" value="AUN95707.1"/>
    <property type="molecule type" value="Genomic_DNA"/>
</dbReference>
<feature type="region of interest" description="Disordered" evidence="2">
    <location>
        <begin position="56"/>
        <end position="95"/>
    </location>
</feature>
<keyword evidence="6" id="KW-1185">Reference proteome</keyword>
<dbReference type="InterPro" id="IPR028098">
    <property type="entry name" value="Glyco_trans_4-like_N"/>
</dbReference>
<dbReference type="Gene3D" id="3.40.50.2000">
    <property type="entry name" value="Glycogen Phosphorylase B"/>
    <property type="match status" value="3"/>
</dbReference>
<name>A0A2I6S8Y2_9RHOO</name>